<dbReference type="AlphaFoldDB" id="A0A2R6WG41"/>
<evidence type="ECO:0000256" key="6">
    <source>
        <dbReference type="ARBA" id="ARBA00023016"/>
    </source>
</evidence>
<evidence type="ECO:0000259" key="8">
    <source>
        <dbReference type="PROSITE" id="PS50908"/>
    </source>
</evidence>
<dbReference type="Proteomes" id="UP000244005">
    <property type="component" value="Unassembled WGS sequence"/>
</dbReference>
<evidence type="ECO:0000313" key="9">
    <source>
        <dbReference type="EMBL" id="PTQ32814.1"/>
    </source>
</evidence>
<keyword evidence="4" id="KW-0678">Repressor</keyword>
<dbReference type="InterPro" id="IPR023582">
    <property type="entry name" value="Impact"/>
</dbReference>
<keyword evidence="10" id="KW-1185">Reference proteome</keyword>
<dbReference type="Pfam" id="PF05773">
    <property type="entry name" value="RWD"/>
    <property type="match status" value="1"/>
</dbReference>
<dbReference type="PANTHER" id="PTHR16301:SF25">
    <property type="entry name" value="PROTEIN IMPACT"/>
    <property type="match status" value="1"/>
</dbReference>
<dbReference type="InterPro" id="IPR036956">
    <property type="entry name" value="Impact_N_sf"/>
</dbReference>
<dbReference type="GO" id="GO:0140469">
    <property type="term" value="P:GCN2-mediated signaling"/>
    <property type="evidence" value="ECO:0000318"/>
    <property type="project" value="GO_Central"/>
</dbReference>
<keyword evidence="5" id="KW-0810">Translation regulation</keyword>
<feature type="domain" description="RWD" evidence="8">
    <location>
        <begin position="10"/>
        <end position="128"/>
    </location>
</feature>
<evidence type="ECO:0000256" key="2">
    <source>
        <dbReference type="ARBA" id="ARBA00007665"/>
    </source>
</evidence>
<keyword evidence="3" id="KW-0963">Cytoplasm</keyword>
<protein>
    <recommendedName>
        <fullName evidence="8">RWD domain-containing protein</fullName>
    </recommendedName>
</protein>
<sequence>MDENRQAQEEEKLALTSIYPEDFLQQIDSGNQQILYLVRFVVAPEDEDVPPTTVIVKIHLPPTYPKADPPVYEVKEAYGQPSWMSNEHRCVIREELQAMFHATAMGGSEHGVVLFEWIEWLKTWMENSWLEFLVENSELVQRFRREASREEFAILSQVPDTIESREGRPAEPSVKQQQEDLTANMPPVYHSKEPLVDRKSVFIAHVAPVSSVHEVQQVKQYLLSNPKIAKATHNILAYRIVQPRSSKGKHAIEGETVISDCDDDGENAAGGRLLHLLEMCKCKNVVVVVSRWYGGTLLGADRFKHINNVARELLNAHGFVS</sequence>
<dbReference type="Gramene" id="Mp5g08880.1">
    <property type="protein sequence ID" value="Mp5g08880.1.cds1"/>
    <property type="gene ID" value="Mp5g08880"/>
</dbReference>
<dbReference type="InterPro" id="IPR016135">
    <property type="entry name" value="UBQ-conjugating_enzyme/RWD"/>
</dbReference>
<dbReference type="EMBL" id="KZ772767">
    <property type="protein sequence ID" value="PTQ32814.1"/>
    <property type="molecule type" value="Genomic_DNA"/>
</dbReference>
<dbReference type="PROSITE" id="PS50908">
    <property type="entry name" value="RWD"/>
    <property type="match status" value="1"/>
</dbReference>
<dbReference type="GO" id="GO:0006446">
    <property type="term" value="P:regulation of translational initiation"/>
    <property type="evidence" value="ECO:0000318"/>
    <property type="project" value="GO_Central"/>
</dbReference>
<evidence type="ECO:0000256" key="3">
    <source>
        <dbReference type="ARBA" id="ARBA00022490"/>
    </source>
</evidence>
<accession>A0A2R6WG41</accession>
<dbReference type="CDD" id="cd23821">
    <property type="entry name" value="RWD_IMPACT"/>
    <property type="match status" value="1"/>
</dbReference>
<name>A0A2R6WG41_MARPO</name>
<evidence type="ECO:0000256" key="1">
    <source>
        <dbReference type="ARBA" id="ARBA00004496"/>
    </source>
</evidence>
<comment type="subcellular location">
    <subcellularLocation>
        <location evidence="1">Cytoplasm</location>
    </subcellularLocation>
</comment>
<evidence type="ECO:0000256" key="4">
    <source>
        <dbReference type="ARBA" id="ARBA00022491"/>
    </source>
</evidence>
<gene>
    <name evidence="9" type="ORF">MARPO_0095s0070</name>
</gene>
<comment type="similarity">
    <text evidence="2">Belongs to the IMPACT family.</text>
</comment>
<dbReference type="InterPro" id="IPR006575">
    <property type="entry name" value="RWD_dom"/>
</dbReference>
<dbReference type="InterPro" id="IPR001498">
    <property type="entry name" value="Impact_N"/>
</dbReference>
<dbReference type="SUPFAM" id="SSF54495">
    <property type="entry name" value="UBC-like"/>
    <property type="match status" value="1"/>
</dbReference>
<feature type="region of interest" description="Disordered" evidence="7">
    <location>
        <begin position="163"/>
        <end position="184"/>
    </location>
</feature>
<dbReference type="GO" id="GO:0005737">
    <property type="term" value="C:cytoplasm"/>
    <property type="evidence" value="ECO:0000318"/>
    <property type="project" value="GO_Central"/>
</dbReference>
<dbReference type="SMART" id="SM00591">
    <property type="entry name" value="RWD"/>
    <property type="match status" value="1"/>
</dbReference>
<dbReference type="OrthoDB" id="2019251at2759"/>
<dbReference type="Gene3D" id="3.30.230.30">
    <property type="entry name" value="Impact, N-terminal domain"/>
    <property type="match status" value="1"/>
</dbReference>
<reference evidence="10" key="1">
    <citation type="journal article" date="2017" name="Cell">
        <title>Insights into land plant evolution garnered from the Marchantia polymorpha genome.</title>
        <authorList>
            <person name="Bowman J.L."/>
            <person name="Kohchi T."/>
            <person name="Yamato K.T."/>
            <person name="Jenkins J."/>
            <person name="Shu S."/>
            <person name="Ishizaki K."/>
            <person name="Yamaoka S."/>
            <person name="Nishihama R."/>
            <person name="Nakamura Y."/>
            <person name="Berger F."/>
            <person name="Adam C."/>
            <person name="Aki S.S."/>
            <person name="Althoff F."/>
            <person name="Araki T."/>
            <person name="Arteaga-Vazquez M.A."/>
            <person name="Balasubrmanian S."/>
            <person name="Barry K."/>
            <person name="Bauer D."/>
            <person name="Boehm C.R."/>
            <person name="Briginshaw L."/>
            <person name="Caballero-Perez J."/>
            <person name="Catarino B."/>
            <person name="Chen F."/>
            <person name="Chiyoda S."/>
            <person name="Chovatia M."/>
            <person name="Davies K.M."/>
            <person name="Delmans M."/>
            <person name="Demura T."/>
            <person name="Dierschke T."/>
            <person name="Dolan L."/>
            <person name="Dorantes-Acosta A.E."/>
            <person name="Eklund D.M."/>
            <person name="Florent S.N."/>
            <person name="Flores-Sandoval E."/>
            <person name="Fujiyama A."/>
            <person name="Fukuzawa H."/>
            <person name="Galik B."/>
            <person name="Grimanelli D."/>
            <person name="Grimwood J."/>
            <person name="Grossniklaus U."/>
            <person name="Hamada T."/>
            <person name="Haseloff J."/>
            <person name="Hetherington A.J."/>
            <person name="Higo A."/>
            <person name="Hirakawa Y."/>
            <person name="Hundley H.N."/>
            <person name="Ikeda Y."/>
            <person name="Inoue K."/>
            <person name="Inoue S.I."/>
            <person name="Ishida S."/>
            <person name="Jia Q."/>
            <person name="Kakita M."/>
            <person name="Kanazawa T."/>
            <person name="Kawai Y."/>
            <person name="Kawashima T."/>
            <person name="Kennedy M."/>
            <person name="Kinose K."/>
            <person name="Kinoshita T."/>
            <person name="Kohara Y."/>
            <person name="Koide E."/>
            <person name="Komatsu K."/>
            <person name="Kopischke S."/>
            <person name="Kubo M."/>
            <person name="Kyozuka J."/>
            <person name="Lagercrantz U."/>
            <person name="Lin S.S."/>
            <person name="Lindquist E."/>
            <person name="Lipzen A.M."/>
            <person name="Lu C.W."/>
            <person name="De Luna E."/>
            <person name="Martienssen R.A."/>
            <person name="Minamino N."/>
            <person name="Mizutani M."/>
            <person name="Mizutani M."/>
            <person name="Mochizuki N."/>
            <person name="Monte I."/>
            <person name="Mosher R."/>
            <person name="Nagasaki H."/>
            <person name="Nakagami H."/>
            <person name="Naramoto S."/>
            <person name="Nishitani K."/>
            <person name="Ohtani M."/>
            <person name="Okamoto T."/>
            <person name="Okumura M."/>
            <person name="Phillips J."/>
            <person name="Pollak B."/>
            <person name="Reinders A."/>
            <person name="Rovekamp M."/>
            <person name="Sano R."/>
            <person name="Sawa S."/>
            <person name="Schmid M.W."/>
            <person name="Shirakawa M."/>
            <person name="Solano R."/>
            <person name="Spunde A."/>
            <person name="Suetsugu N."/>
            <person name="Sugano S."/>
            <person name="Sugiyama A."/>
            <person name="Sun R."/>
            <person name="Suzuki Y."/>
            <person name="Takenaka M."/>
            <person name="Takezawa D."/>
            <person name="Tomogane H."/>
            <person name="Tsuzuki M."/>
            <person name="Ueda T."/>
            <person name="Umeda M."/>
            <person name="Ward J.M."/>
            <person name="Watanabe Y."/>
            <person name="Yazaki K."/>
            <person name="Yokoyama R."/>
            <person name="Yoshitake Y."/>
            <person name="Yotsui I."/>
            <person name="Zachgo S."/>
            <person name="Schmutz J."/>
        </authorList>
    </citation>
    <scope>NUCLEOTIDE SEQUENCE [LARGE SCALE GENOMIC DNA]</scope>
    <source>
        <strain evidence="10">Tak-1</strain>
    </source>
</reference>
<evidence type="ECO:0000313" key="10">
    <source>
        <dbReference type="Proteomes" id="UP000244005"/>
    </source>
</evidence>
<dbReference type="Pfam" id="PF01205">
    <property type="entry name" value="Impact_N"/>
    <property type="match status" value="1"/>
</dbReference>
<dbReference type="Gene3D" id="3.10.110.10">
    <property type="entry name" value="Ubiquitin Conjugating Enzyme"/>
    <property type="match status" value="1"/>
</dbReference>
<organism evidence="9 10">
    <name type="scientific">Marchantia polymorpha</name>
    <name type="common">Common liverwort</name>
    <name type="synonym">Marchantia aquatica</name>
    <dbReference type="NCBI Taxonomy" id="3197"/>
    <lineage>
        <taxon>Eukaryota</taxon>
        <taxon>Viridiplantae</taxon>
        <taxon>Streptophyta</taxon>
        <taxon>Embryophyta</taxon>
        <taxon>Marchantiophyta</taxon>
        <taxon>Marchantiopsida</taxon>
        <taxon>Marchantiidae</taxon>
        <taxon>Marchantiales</taxon>
        <taxon>Marchantiaceae</taxon>
        <taxon>Marchantia</taxon>
    </lineage>
</organism>
<dbReference type="SUPFAM" id="SSF54211">
    <property type="entry name" value="Ribosomal protein S5 domain 2-like"/>
    <property type="match status" value="1"/>
</dbReference>
<dbReference type="PANTHER" id="PTHR16301">
    <property type="entry name" value="IMPACT-RELATED"/>
    <property type="match status" value="1"/>
</dbReference>
<proteinExistence type="inferred from homology"/>
<evidence type="ECO:0000256" key="5">
    <source>
        <dbReference type="ARBA" id="ARBA00022845"/>
    </source>
</evidence>
<evidence type="ECO:0000256" key="7">
    <source>
        <dbReference type="SAM" id="MobiDB-lite"/>
    </source>
</evidence>
<keyword evidence="6" id="KW-0346">Stress response</keyword>
<dbReference type="InterPro" id="IPR020568">
    <property type="entry name" value="Ribosomal_Su5_D2-typ_SF"/>
</dbReference>